<reference evidence="4" key="1">
    <citation type="submission" date="2016-07" db="EMBL/GenBank/DDBJ databases">
        <title>Nontailed viruses are major unrecognized killers of bacteria in the ocean.</title>
        <authorList>
            <person name="Kauffman K."/>
            <person name="Hussain F."/>
            <person name="Yang J."/>
            <person name="Arevalo P."/>
            <person name="Brown J."/>
            <person name="Cutler M."/>
            <person name="Kelly L."/>
            <person name="Polz M.F."/>
        </authorList>
    </citation>
    <scope>NUCLEOTIDE SEQUENCE [LARGE SCALE GENOMIC DNA]</scope>
    <source>
        <strain evidence="4">10N.261.55.E11</strain>
    </source>
</reference>
<feature type="transmembrane region" description="Helical" evidence="1">
    <location>
        <begin position="12"/>
        <end position="31"/>
    </location>
</feature>
<keyword evidence="1" id="KW-0472">Membrane</keyword>
<evidence type="ECO:0000259" key="2">
    <source>
        <dbReference type="Pfam" id="PF13127"/>
    </source>
</evidence>
<dbReference type="Pfam" id="PF13127">
    <property type="entry name" value="DUF3955"/>
    <property type="match status" value="1"/>
</dbReference>
<comment type="caution">
    <text evidence="3">The sequence shown here is derived from an EMBL/GenBank/DDBJ whole genome shotgun (WGS) entry which is preliminary data.</text>
</comment>
<evidence type="ECO:0000256" key="1">
    <source>
        <dbReference type="SAM" id="Phobius"/>
    </source>
</evidence>
<keyword evidence="1" id="KW-0812">Transmembrane</keyword>
<dbReference type="RefSeq" id="WP_102515315.1">
    <property type="nucleotide sequence ID" value="NZ_CAWNSM010000006.1"/>
</dbReference>
<dbReference type="EMBL" id="MCWU01000006">
    <property type="protein sequence ID" value="PMJ70261.1"/>
    <property type="molecule type" value="Genomic_DNA"/>
</dbReference>
<gene>
    <name evidence="3" type="ORF">BCU17_10990</name>
</gene>
<name>A0A2N7FLT6_VIBSP</name>
<protein>
    <recommendedName>
        <fullName evidence="2">DUF3955 domain-containing protein</fullName>
    </recommendedName>
</protein>
<keyword evidence="1" id="KW-1133">Transmembrane helix</keyword>
<proteinExistence type="predicted"/>
<accession>A0A2N7FLT6</accession>
<organism evidence="3 4">
    <name type="scientific">Vibrio splendidus</name>
    <dbReference type="NCBI Taxonomy" id="29497"/>
    <lineage>
        <taxon>Bacteria</taxon>
        <taxon>Pseudomonadati</taxon>
        <taxon>Pseudomonadota</taxon>
        <taxon>Gammaproteobacteria</taxon>
        <taxon>Vibrionales</taxon>
        <taxon>Vibrionaceae</taxon>
        <taxon>Vibrio</taxon>
    </lineage>
</organism>
<dbReference type="Proteomes" id="UP000235330">
    <property type="component" value="Unassembled WGS sequence"/>
</dbReference>
<evidence type="ECO:0000313" key="4">
    <source>
        <dbReference type="Proteomes" id="UP000235330"/>
    </source>
</evidence>
<sequence>MNFLRKYKISFLFCISGLLCFIAYNTIGSYVDKNGLLVEPFGLIPLFWIFELLALVASIVTFVKNRKVQSMG</sequence>
<dbReference type="InterPro" id="IPR025016">
    <property type="entry name" value="DUF3955"/>
</dbReference>
<feature type="transmembrane region" description="Helical" evidence="1">
    <location>
        <begin position="43"/>
        <end position="63"/>
    </location>
</feature>
<dbReference type="AlphaFoldDB" id="A0A2N7FLT6"/>
<evidence type="ECO:0000313" key="3">
    <source>
        <dbReference type="EMBL" id="PMJ70261.1"/>
    </source>
</evidence>
<feature type="domain" description="DUF3955" evidence="2">
    <location>
        <begin position="6"/>
        <end position="64"/>
    </location>
</feature>